<name>A0A8T4HCN5_9SPHI</name>
<accession>A0A8T4HCN5</accession>
<dbReference type="EMBL" id="JAGKSB010000012">
    <property type="protein sequence ID" value="MBP3944045.1"/>
    <property type="molecule type" value="Genomic_DNA"/>
</dbReference>
<dbReference type="Proteomes" id="UP000679691">
    <property type="component" value="Unassembled WGS sequence"/>
</dbReference>
<dbReference type="AlphaFoldDB" id="A0A8T4HCN5"/>
<dbReference type="SUPFAM" id="SSF143456">
    <property type="entry name" value="VC0467-like"/>
    <property type="match status" value="1"/>
</dbReference>
<keyword evidence="2" id="KW-1185">Reference proteome</keyword>
<proteinExistence type="predicted"/>
<evidence type="ECO:0000313" key="2">
    <source>
        <dbReference type="Proteomes" id="UP000679691"/>
    </source>
</evidence>
<dbReference type="PANTHER" id="PTHR31984:SF17">
    <property type="entry name" value="TRANSCRIPTIONAL REGULATOR"/>
    <property type="match status" value="1"/>
</dbReference>
<reference evidence="1" key="1">
    <citation type="submission" date="2021-03" db="EMBL/GenBank/DDBJ databases">
        <authorList>
            <person name="Lu T."/>
            <person name="Wang Q."/>
            <person name="Han X."/>
        </authorList>
    </citation>
    <scope>NUCLEOTIDE SEQUENCE</scope>
    <source>
        <strain evidence="1">WQ 2009</strain>
    </source>
</reference>
<comment type="caution">
    <text evidence="1">The sequence shown here is derived from an EMBL/GenBank/DDBJ whole genome shotgun (WGS) entry which is preliminary data.</text>
</comment>
<dbReference type="InterPro" id="IPR003774">
    <property type="entry name" value="AlgH-like"/>
</dbReference>
<dbReference type="Pfam" id="PF02622">
    <property type="entry name" value="DUF179"/>
    <property type="match status" value="1"/>
</dbReference>
<dbReference type="RefSeq" id="WP_353547551.1">
    <property type="nucleotide sequence ID" value="NZ_JAGKSB010000012.1"/>
</dbReference>
<dbReference type="Gene3D" id="3.40.1740.10">
    <property type="entry name" value="VC0467-like"/>
    <property type="match status" value="1"/>
</dbReference>
<evidence type="ECO:0000313" key="1">
    <source>
        <dbReference type="EMBL" id="MBP3944045.1"/>
    </source>
</evidence>
<gene>
    <name evidence="1" type="ORF">J5U18_10810</name>
</gene>
<protein>
    <submittedName>
        <fullName evidence="1">YqgE/AlgH family protein</fullName>
    </submittedName>
</protein>
<dbReference type="PANTHER" id="PTHR31984">
    <property type="entry name" value="TRANSPORTER, PUTATIVE (DUF179)-RELATED"/>
    <property type="match status" value="1"/>
</dbReference>
<sequence>MANFNVLTPRAGSFLVSEPFMLDANFNRSVVLLCEHNNDAGTLGFILNRPTEFVVSDFIPQLEECHFPIYYGGPLQRDSLYFIHCCHDLFPQGKEIRPNIYFGGDSEKLFDLIKEGLIQQEDVKFLMGYASWLPEQLLQEIDDNSWAVYNKFPSSLAFISEEEELWRAAIIGMGPRYAHIINFPKSPDLN</sequence>
<organism evidence="1 2">
    <name type="scientific">Rhinopithecimicrobium faecis</name>
    <dbReference type="NCBI Taxonomy" id="2820698"/>
    <lineage>
        <taxon>Bacteria</taxon>
        <taxon>Pseudomonadati</taxon>
        <taxon>Bacteroidota</taxon>
        <taxon>Sphingobacteriia</taxon>
        <taxon>Sphingobacteriales</taxon>
        <taxon>Sphingobacteriaceae</taxon>
        <taxon>Rhinopithecimicrobium</taxon>
    </lineage>
</organism>